<dbReference type="Pfam" id="PF02518">
    <property type="entry name" value="HATPase_c"/>
    <property type="match status" value="1"/>
</dbReference>
<keyword evidence="9" id="KW-1133">Transmembrane helix</keyword>
<feature type="transmembrane region" description="Helical" evidence="9">
    <location>
        <begin position="237"/>
        <end position="259"/>
    </location>
</feature>
<dbReference type="GO" id="GO:0016301">
    <property type="term" value="F:kinase activity"/>
    <property type="evidence" value="ECO:0007669"/>
    <property type="project" value="UniProtKB-KW"/>
</dbReference>
<gene>
    <name evidence="11" type="ORF">GNP94_18115</name>
</gene>
<sequence length="637" mass="71951">MKDVPKYIVLLLMALMLVLDFKVYPAAAEPLHTHTAITDWQFIWDWPDDQPALDGLQNRTDWVHAAPGDAKPPKPEGVHSAWSRFTVPDLSWKQPALMLDRVEGQEVVVYLEHEPLYESRRNYGYTKHSILLPIQADSAGKNLYVWTSGRDETQGITSAVLVGDYEELRGNFIRKDMQDFILGSSFLFIAIVMLFCSFFLPRHTISTWLALSLVILSSGALMLTYSPFLYTFYEGYGAVWTTLFDLALFSVMPAVYFYFEKIYGPGPYKMIRYLRRFQLVYSGLCLLLLAANLCSGNALYDIYYWVSVKVLGVLLIIQFLVLIGITVLNISKRNKDAYIFTFGFGLLAILSLGDLLWFYISNEPYEFYWWKWGIIGLIASLIVILGRKIIRSHEQVLLYSKKLELFNNELQRSEKMEIISELAASVAHEVRNPLQVTRGFMQLLAQKSKQSDAEYLKMALNELDRATGIISDFLSFAKPETEQVNTLDVYEELKHVTSILQPLANLAGGSIHLDEPKELYISGSSSKLKQAMINIVKNSIEALDEEGVVRIWAYAEGSEVAIHIKDNGIGMSTAELSRLGEPYFTNKLKGTGLGLMVTFRIIEGMKGTIKFSSRKGSGTEAIIRFPAVPPNTELTGA</sequence>
<dbReference type="EC" id="2.7.13.3" evidence="2"/>
<dbReference type="InterPro" id="IPR003661">
    <property type="entry name" value="HisK_dim/P_dom"/>
</dbReference>
<keyword evidence="12" id="KW-1185">Reference proteome</keyword>
<dbReference type="InterPro" id="IPR036097">
    <property type="entry name" value="HisK_dim/P_sf"/>
</dbReference>
<dbReference type="EMBL" id="WOAA01000019">
    <property type="protein sequence ID" value="MUG67906.1"/>
    <property type="molecule type" value="Genomic_DNA"/>
</dbReference>
<evidence type="ECO:0000256" key="8">
    <source>
        <dbReference type="ARBA" id="ARBA00023012"/>
    </source>
</evidence>
<evidence type="ECO:0000256" key="1">
    <source>
        <dbReference type="ARBA" id="ARBA00000085"/>
    </source>
</evidence>
<comment type="caution">
    <text evidence="11">The sequence shown here is derived from an EMBL/GenBank/DDBJ whole genome shotgun (WGS) entry which is preliminary data.</text>
</comment>
<accession>A0ABW9T8G9</accession>
<evidence type="ECO:0000256" key="2">
    <source>
        <dbReference type="ARBA" id="ARBA00012438"/>
    </source>
</evidence>
<evidence type="ECO:0000256" key="3">
    <source>
        <dbReference type="ARBA" id="ARBA00022553"/>
    </source>
</evidence>
<dbReference type="InterPro" id="IPR036890">
    <property type="entry name" value="HATPase_C_sf"/>
</dbReference>
<proteinExistence type="predicted"/>
<dbReference type="CDD" id="cd00082">
    <property type="entry name" value="HisKA"/>
    <property type="match status" value="1"/>
</dbReference>
<name>A0ABW9T8G9_9BACL</name>
<evidence type="ECO:0000313" key="11">
    <source>
        <dbReference type="EMBL" id="MUG67906.1"/>
    </source>
</evidence>
<comment type="catalytic activity">
    <reaction evidence="1">
        <text>ATP + protein L-histidine = ADP + protein N-phospho-L-histidine.</text>
        <dbReference type="EC" id="2.7.13.3"/>
    </reaction>
</comment>
<dbReference type="SUPFAM" id="SSF55874">
    <property type="entry name" value="ATPase domain of HSP90 chaperone/DNA topoisomerase II/histidine kinase"/>
    <property type="match status" value="1"/>
</dbReference>
<keyword evidence="7" id="KW-0067">ATP-binding</keyword>
<dbReference type="RefSeq" id="WP_155618647.1">
    <property type="nucleotide sequence ID" value="NZ_WOAA01000019.1"/>
</dbReference>
<keyword evidence="9" id="KW-0472">Membrane</keyword>
<reference evidence="11 12" key="1">
    <citation type="submission" date="2019-11" db="EMBL/GenBank/DDBJ databases">
        <title>Draft genome sequences of five Paenibacillus species of dairy origin.</title>
        <authorList>
            <person name="Olajide A.M."/>
            <person name="Chen S."/>
            <person name="Lapointe G."/>
        </authorList>
    </citation>
    <scope>NUCLEOTIDE SEQUENCE [LARGE SCALE GENOMIC DNA]</scope>
    <source>
        <strain evidence="11 12">3CS1</strain>
    </source>
</reference>
<evidence type="ECO:0000256" key="9">
    <source>
        <dbReference type="SAM" id="Phobius"/>
    </source>
</evidence>
<keyword evidence="6 11" id="KW-0418">Kinase</keyword>
<dbReference type="InterPro" id="IPR003594">
    <property type="entry name" value="HATPase_dom"/>
</dbReference>
<dbReference type="Gene3D" id="1.10.287.130">
    <property type="match status" value="1"/>
</dbReference>
<keyword evidence="8" id="KW-0902">Two-component regulatory system</keyword>
<feature type="transmembrane region" description="Helical" evidence="9">
    <location>
        <begin position="180"/>
        <end position="200"/>
    </location>
</feature>
<feature type="domain" description="Histidine kinase" evidence="10">
    <location>
        <begin position="425"/>
        <end position="629"/>
    </location>
</feature>
<dbReference type="PANTHER" id="PTHR43065:SF53">
    <property type="entry name" value="SPORULATION KINASE B"/>
    <property type="match status" value="1"/>
</dbReference>
<keyword evidence="9" id="KW-0812">Transmembrane</keyword>
<evidence type="ECO:0000313" key="12">
    <source>
        <dbReference type="Proteomes" id="UP000435177"/>
    </source>
</evidence>
<keyword evidence="5" id="KW-0547">Nucleotide-binding</keyword>
<evidence type="ECO:0000256" key="4">
    <source>
        <dbReference type="ARBA" id="ARBA00022679"/>
    </source>
</evidence>
<protein>
    <recommendedName>
        <fullName evidence="2">histidine kinase</fullName>
        <ecNumber evidence="2">2.7.13.3</ecNumber>
    </recommendedName>
</protein>
<dbReference type="InterPro" id="IPR004358">
    <property type="entry name" value="Sig_transdc_His_kin-like_C"/>
</dbReference>
<dbReference type="Pfam" id="PF00512">
    <property type="entry name" value="HisKA"/>
    <property type="match status" value="1"/>
</dbReference>
<keyword evidence="3" id="KW-0597">Phosphoprotein</keyword>
<dbReference type="PANTHER" id="PTHR43065">
    <property type="entry name" value="SENSOR HISTIDINE KINASE"/>
    <property type="match status" value="1"/>
</dbReference>
<feature type="transmembrane region" description="Helical" evidence="9">
    <location>
        <begin position="337"/>
        <end position="361"/>
    </location>
</feature>
<evidence type="ECO:0000259" key="10">
    <source>
        <dbReference type="PROSITE" id="PS50109"/>
    </source>
</evidence>
<dbReference type="PROSITE" id="PS50109">
    <property type="entry name" value="HIS_KIN"/>
    <property type="match status" value="1"/>
</dbReference>
<feature type="transmembrane region" description="Helical" evidence="9">
    <location>
        <begin position="207"/>
        <end position="225"/>
    </location>
</feature>
<dbReference type="Proteomes" id="UP000435177">
    <property type="component" value="Unassembled WGS sequence"/>
</dbReference>
<dbReference type="SUPFAM" id="SSF47384">
    <property type="entry name" value="Homodimeric domain of signal transducing histidine kinase"/>
    <property type="match status" value="1"/>
</dbReference>
<feature type="transmembrane region" description="Helical" evidence="9">
    <location>
        <begin position="367"/>
        <end position="385"/>
    </location>
</feature>
<dbReference type="SMART" id="SM00387">
    <property type="entry name" value="HATPase_c"/>
    <property type="match status" value="1"/>
</dbReference>
<evidence type="ECO:0000256" key="5">
    <source>
        <dbReference type="ARBA" id="ARBA00022741"/>
    </source>
</evidence>
<organism evidence="11 12">
    <name type="scientific">Paenibacillus campinasensis</name>
    <dbReference type="NCBI Taxonomy" id="66347"/>
    <lineage>
        <taxon>Bacteria</taxon>
        <taxon>Bacillati</taxon>
        <taxon>Bacillota</taxon>
        <taxon>Bacilli</taxon>
        <taxon>Bacillales</taxon>
        <taxon>Paenibacillaceae</taxon>
        <taxon>Paenibacillus</taxon>
    </lineage>
</organism>
<evidence type="ECO:0000256" key="6">
    <source>
        <dbReference type="ARBA" id="ARBA00022777"/>
    </source>
</evidence>
<evidence type="ECO:0000256" key="7">
    <source>
        <dbReference type="ARBA" id="ARBA00022840"/>
    </source>
</evidence>
<feature type="transmembrane region" description="Helical" evidence="9">
    <location>
        <begin position="279"/>
        <end position="300"/>
    </location>
</feature>
<feature type="transmembrane region" description="Helical" evidence="9">
    <location>
        <begin position="306"/>
        <end position="330"/>
    </location>
</feature>
<keyword evidence="4" id="KW-0808">Transferase</keyword>
<dbReference type="PRINTS" id="PR00344">
    <property type="entry name" value="BCTRLSENSOR"/>
</dbReference>
<dbReference type="Gene3D" id="3.30.565.10">
    <property type="entry name" value="Histidine kinase-like ATPase, C-terminal domain"/>
    <property type="match status" value="1"/>
</dbReference>
<dbReference type="SMART" id="SM00388">
    <property type="entry name" value="HisKA"/>
    <property type="match status" value="1"/>
</dbReference>
<dbReference type="InterPro" id="IPR005467">
    <property type="entry name" value="His_kinase_dom"/>
</dbReference>